<keyword evidence="2" id="KW-1185">Reference proteome</keyword>
<dbReference type="AlphaFoldDB" id="B4HM73"/>
<dbReference type="HOGENOM" id="CLU_1490556_0_0_1"/>
<evidence type="ECO:0000313" key="2">
    <source>
        <dbReference type="Proteomes" id="UP000001292"/>
    </source>
</evidence>
<organism evidence="2">
    <name type="scientific">Drosophila sechellia</name>
    <name type="common">Fruit fly</name>
    <dbReference type="NCBI Taxonomy" id="7238"/>
    <lineage>
        <taxon>Eukaryota</taxon>
        <taxon>Metazoa</taxon>
        <taxon>Ecdysozoa</taxon>
        <taxon>Arthropoda</taxon>
        <taxon>Hexapoda</taxon>
        <taxon>Insecta</taxon>
        <taxon>Pterygota</taxon>
        <taxon>Neoptera</taxon>
        <taxon>Endopterygota</taxon>
        <taxon>Diptera</taxon>
        <taxon>Brachycera</taxon>
        <taxon>Muscomorpha</taxon>
        <taxon>Ephydroidea</taxon>
        <taxon>Drosophilidae</taxon>
        <taxon>Drosophila</taxon>
        <taxon>Sophophora</taxon>
    </lineage>
</organism>
<dbReference type="EMBL" id="CH480815">
    <property type="protein sequence ID" value="EDW43121.1"/>
    <property type="molecule type" value="Genomic_DNA"/>
</dbReference>
<accession>B4HM73</accession>
<gene>
    <name evidence="1" type="primary">Dsec\GM23678</name>
    <name evidence="1" type="ORF">Dsec_GM23678</name>
</gene>
<sequence>MQPDDDVVVAAAAAEMQMHSTSLLLQLLPQQQSRLQQKQQQVNCTIFNAKVKSGNGKKSLAKFYAGSCHYLLARLENCGTTRRRRMWPGSTLAAGTSDQLHCCHGAECLVAASFWHMQMPPARAQRPMGQEKRIRARTRTRQLFPFVKCLPDWQEIATADIDGSEFVVALNVSCSRLMHVS</sequence>
<reference evidence="1 2" key="1">
    <citation type="journal article" date="2007" name="Nature">
        <title>Evolution of genes and genomes on the Drosophila phylogeny.</title>
        <authorList>
            <consortium name="Drosophila 12 Genomes Consortium"/>
            <person name="Clark A.G."/>
            <person name="Eisen M.B."/>
            <person name="Smith D.R."/>
            <person name="Bergman C.M."/>
            <person name="Oliver B."/>
            <person name="Markow T.A."/>
            <person name="Kaufman T.C."/>
            <person name="Kellis M."/>
            <person name="Gelbart W."/>
            <person name="Iyer V.N."/>
            <person name="Pollard D.A."/>
            <person name="Sackton T.B."/>
            <person name="Larracuente A.M."/>
            <person name="Singh N.D."/>
            <person name="Abad J.P."/>
            <person name="Abt D.N."/>
            <person name="Adryan B."/>
            <person name="Aguade M."/>
            <person name="Akashi H."/>
            <person name="Anderson W.W."/>
            <person name="Aquadro C.F."/>
            <person name="Ardell D.H."/>
            <person name="Arguello R."/>
            <person name="Artieri C.G."/>
            <person name="Barbash D.A."/>
            <person name="Barker D."/>
            <person name="Barsanti P."/>
            <person name="Batterham P."/>
            <person name="Batzoglou S."/>
            <person name="Begun D."/>
            <person name="Bhutkar A."/>
            <person name="Blanco E."/>
            <person name="Bosak S.A."/>
            <person name="Bradley R.K."/>
            <person name="Brand A.D."/>
            <person name="Brent M.R."/>
            <person name="Brooks A.N."/>
            <person name="Brown R.H."/>
            <person name="Butlin R.K."/>
            <person name="Caggese C."/>
            <person name="Calvi B.R."/>
            <person name="Bernardo de Carvalho A."/>
            <person name="Caspi A."/>
            <person name="Castrezana S."/>
            <person name="Celniker S.E."/>
            <person name="Chang J.L."/>
            <person name="Chapple C."/>
            <person name="Chatterji S."/>
            <person name="Chinwalla A."/>
            <person name="Civetta A."/>
            <person name="Clifton S.W."/>
            <person name="Comeron J.M."/>
            <person name="Costello J.C."/>
            <person name="Coyne J.A."/>
            <person name="Daub J."/>
            <person name="David R.G."/>
            <person name="Delcher A.L."/>
            <person name="Delehaunty K."/>
            <person name="Do C.B."/>
            <person name="Ebling H."/>
            <person name="Edwards K."/>
            <person name="Eickbush T."/>
            <person name="Evans J.D."/>
            <person name="Filipski A."/>
            <person name="Findeiss S."/>
            <person name="Freyhult E."/>
            <person name="Fulton L."/>
            <person name="Fulton R."/>
            <person name="Garcia A.C."/>
            <person name="Gardiner A."/>
            <person name="Garfield D.A."/>
            <person name="Garvin B.E."/>
            <person name="Gibson G."/>
            <person name="Gilbert D."/>
            <person name="Gnerre S."/>
            <person name="Godfrey J."/>
            <person name="Good R."/>
            <person name="Gotea V."/>
            <person name="Gravely B."/>
            <person name="Greenberg A.J."/>
            <person name="Griffiths-Jones S."/>
            <person name="Gross S."/>
            <person name="Guigo R."/>
            <person name="Gustafson E.A."/>
            <person name="Haerty W."/>
            <person name="Hahn M.W."/>
            <person name="Halligan D.L."/>
            <person name="Halpern A.L."/>
            <person name="Halter G.M."/>
            <person name="Han M.V."/>
            <person name="Heger A."/>
            <person name="Hillier L."/>
            <person name="Hinrichs A.S."/>
            <person name="Holmes I."/>
            <person name="Hoskins R.A."/>
            <person name="Hubisz M.J."/>
            <person name="Hultmark D."/>
            <person name="Huntley M.A."/>
            <person name="Jaffe D.B."/>
            <person name="Jagadeeshan S."/>
            <person name="Jeck W.R."/>
            <person name="Johnson J."/>
            <person name="Jones C.D."/>
            <person name="Jordan W.C."/>
            <person name="Karpen G.H."/>
            <person name="Kataoka E."/>
            <person name="Keightley P.D."/>
            <person name="Kheradpour P."/>
            <person name="Kirkness E.F."/>
            <person name="Koerich L.B."/>
            <person name="Kristiansen K."/>
            <person name="Kudrna D."/>
            <person name="Kulathinal R.J."/>
            <person name="Kumar S."/>
            <person name="Kwok R."/>
            <person name="Lander E."/>
            <person name="Langley C.H."/>
            <person name="Lapoint R."/>
            <person name="Lazzaro B.P."/>
            <person name="Lee S.J."/>
            <person name="Levesque L."/>
            <person name="Li R."/>
            <person name="Lin C.F."/>
            <person name="Lin M.F."/>
            <person name="Lindblad-Toh K."/>
            <person name="Llopart A."/>
            <person name="Long M."/>
            <person name="Low L."/>
            <person name="Lozovsky E."/>
            <person name="Lu J."/>
            <person name="Luo M."/>
            <person name="Machado C.A."/>
            <person name="Makalowski W."/>
            <person name="Marzo M."/>
            <person name="Matsuda M."/>
            <person name="Matzkin L."/>
            <person name="McAllister B."/>
            <person name="McBride C.S."/>
            <person name="McKernan B."/>
            <person name="McKernan K."/>
            <person name="Mendez-Lago M."/>
            <person name="Minx P."/>
            <person name="Mollenhauer M.U."/>
            <person name="Montooth K."/>
            <person name="Mount S.M."/>
            <person name="Mu X."/>
            <person name="Myers E."/>
            <person name="Negre B."/>
            <person name="Newfeld S."/>
            <person name="Nielsen R."/>
            <person name="Noor M.A."/>
            <person name="O'Grady P."/>
            <person name="Pachter L."/>
            <person name="Papaceit M."/>
            <person name="Parisi M.J."/>
            <person name="Parisi M."/>
            <person name="Parts L."/>
            <person name="Pedersen J.S."/>
            <person name="Pesole G."/>
            <person name="Phillippy A.M."/>
            <person name="Ponting C.P."/>
            <person name="Pop M."/>
            <person name="Porcelli D."/>
            <person name="Powell J.R."/>
            <person name="Prohaska S."/>
            <person name="Pruitt K."/>
            <person name="Puig M."/>
            <person name="Quesneville H."/>
            <person name="Ram K.R."/>
            <person name="Rand D."/>
            <person name="Rasmussen M.D."/>
            <person name="Reed L.K."/>
            <person name="Reenan R."/>
            <person name="Reily A."/>
            <person name="Remington K.A."/>
            <person name="Rieger T.T."/>
            <person name="Ritchie M.G."/>
            <person name="Robin C."/>
            <person name="Rogers Y.H."/>
            <person name="Rohde C."/>
            <person name="Rozas J."/>
            <person name="Rubenfield M.J."/>
            <person name="Ruiz A."/>
            <person name="Russo S."/>
            <person name="Salzberg S.L."/>
            <person name="Sanchez-Gracia A."/>
            <person name="Saranga D.J."/>
            <person name="Sato H."/>
            <person name="Schaeffer S.W."/>
            <person name="Schatz M.C."/>
            <person name="Schlenke T."/>
            <person name="Schwartz R."/>
            <person name="Segarra C."/>
            <person name="Singh R.S."/>
            <person name="Sirot L."/>
            <person name="Sirota M."/>
            <person name="Sisneros N.B."/>
            <person name="Smith C.D."/>
            <person name="Smith T.F."/>
            <person name="Spieth J."/>
            <person name="Stage D.E."/>
            <person name="Stark A."/>
            <person name="Stephan W."/>
            <person name="Strausberg R.L."/>
            <person name="Strempel S."/>
            <person name="Sturgill D."/>
            <person name="Sutton G."/>
            <person name="Sutton G.G."/>
            <person name="Tao W."/>
            <person name="Teichmann S."/>
            <person name="Tobari Y.N."/>
            <person name="Tomimura Y."/>
            <person name="Tsolas J.M."/>
            <person name="Valente V.L."/>
            <person name="Venter E."/>
            <person name="Venter J.C."/>
            <person name="Vicario S."/>
            <person name="Vieira F.G."/>
            <person name="Vilella A.J."/>
            <person name="Villasante A."/>
            <person name="Walenz B."/>
            <person name="Wang J."/>
            <person name="Wasserman M."/>
            <person name="Watts T."/>
            <person name="Wilson D."/>
            <person name="Wilson R.K."/>
            <person name="Wing R.A."/>
            <person name="Wolfner M.F."/>
            <person name="Wong A."/>
            <person name="Wong G.K."/>
            <person name="Wu C.I."/>
            <person name="Wu G."/>
            <person name="Yamamoto D."/>
            <person name="Yang H.P."/>
            <person name="Yang S.P."/>
            <person name="Yorke J.A."/>
            <person name="Yoshida K."/>
            <person name="Zdobnov E."/>
            <person name="Zhang P."/>
            <person name="Zhang Y."/>
            <person name="Zimin A.V."/>
            <person name="Baldwin J."/>
            <person name="Abdouelleil A."/>
            <person name="Abdulkadir J."/>
            <person name="Abebe A."/>
            <person name="Abera B."/>
            <person name="Abreu J."/>
            <person name="Acer S.C."/>
            <person name="Aftuck L."/>
            <person name="Alexander A."/>
            <person name="An P."/>
            <person name="Anderson E."/>
            <person name="Anderson S."/>
            <person name="Arachi H."/>
            <person name="Azer M."/>
            <person name="Bachantsang P."/>
            <person name="Barry A."/>
            <person name="Bayul T."/>
            <person name="Berlin A."/>
            <person name="Bessette D."/>
            <person name="Bloom T."/>
            <person name="Blye J."/>
            <person name="Boguslavskiy L."/>
            <person name="Bonnet C."/>
            <person name="Boukhgalter B."/>
            <person name="Bourzgui I."/>
            <person name="Brown A."/>
            <person name="Cahill P."/>
            <person name="Channer S."/>
            <person name="Cheshatsang Y."/>
            <person name="Chuda L."/>
            <person name="Citroen M."/>
            <person name="Collymore A."/>
            <person name="Cooke P."/>
            <person name="Costello M."/>
            <person name="D'Aco K."/>
            <person name="Daza R."/>
            <person name="De Haan G."/>
            <person name="DeGray S."/>
            <person name="DeMaso C."/>
            <person name="Dhargay N."/>
            <person name="Dooley K."/>
            <person name="Dooley E."/>
            <person name="Doricent M."/>
            <person name="Dorje P."/>
            <person name="Dorjee K."/>
            <person name="Dupes A."/>
            <person name="Elong R."/>
            <person name="Falk J."/>
            <person name="Farina A."/>
            <person name="Faro S."/>
            <person name="Ferguson D."/>
            <person name="Fisher S."/>
            <person name="Foley C.D."/>
            <person name="Franke A."/>
            <person name="Friedrich D."/>
            <person name="Gadbois L."/>
            <person name="Gearin G."/>
            <person name="Gearin C.R."/>
            <person name="Giannoukos G."/>
            <person name="Goode T."/>
            <person name="Graham J."/>
            <person name="Grandbois E."/>
            <person name="Grewal S."/>
            <person name="Gyaltsen K."/>
            <person name="Hafez N."/>
            <person name="Hagos B."/>
            <person name="Hall J."/>
            <person name="Henson C."/>
            <person name="Hollinger A."/>
            <person name="Honan T."/>
            <person name="Huard M.D."/>
            <person name="Hughes L."/>
            <person name="Hurhula B."/>
            <person name="Husby M.E."/>
            <person name="Kamat A."/>
            <person name="Kanga B."/>
            <person name="Kashin S."/>
            <person name="Khazanovich D."/>
            <person name="Kisner P."/>
            <person name="Lance K."/>
            <person name="Lara M."/>
            <person name="Lee W."/>
            <person name="Lennon N."/>
            <person name="Letendre F."/>
            <person name="LeVine R."/>
            <person name="Lipovsky A."/>
            <person name="Liu X."/>
            <person name="Liu J."/>
            <person name="Liu S."/>
            <person name="Lokyitsang T."/>
            <person name="Lokyitsang Y."/>
            <person name="Lubonja R."/>
            <person name="Lui A."/>
            <person name="MacDonald P."/>
            <person name="Magnisalis V."/>
            <person name="Maru K."/>
            <person name="Matthews C."/>
            <person name="McCusker W."/>
            <person name="McDonough S."/>
            <person name="Mehta T."/>
            <person name="Meldrim J."/>
            <person name="Meneus L."/>
            <person name="Mihai O."/>
            <person name="Mihalev A."/>
            <person name="Mihova T."/>
            <person name="Mittelman R."/>
            <person name="Mlenga V."/>
            <person name="Montmayeur A."/>
            <person name="Mulrain L."/>
            <person name="Navidi A."/>
            <person name="Naylor J."/>
            <person name="Negash T."/>
            <person name="Nguyen T."/>
            <person name="Nguyen N."/>
            <person name="Nicol R."/>
            <person name="Norbu C."/>
            <person name="Norbu N."/>
            <person name="Novod N."/>
            <person name="O'Neill B."/>
            <person name="Osman S."/>
            <person name="Markiewicz E."/>
            <person name="Oyono O.L."/>
            <person name="Patti C."/>
            <person name="Phunkhang P."/>
            <person name="Pierre F."/>
            <person name="Priest M."/>
            <person name="Raghuraman S."/>
            <person name="Rege F."/>
            <person name="Reyes R."/>
            <person name="Rise C."/>
            <person name="Rogov P."/>
            <person name="Ross K."/>
            <person name="Ryan E."/>
            <person name="Settipalli S."/>
            <person name="Shea T."/>
            <person name="Sherpa N."/>
            <person name="Shi L."/>
            <person name="Shih D."/>
            <person name="Sparrow T."/>
            <person name="Spaulding J."/>
            <person name="Stalker J."/>
            <person name="Stange-Thomann N."/>
            <person name="Stavropoulos S."/>
            <person name="Stone C."/>
            <person name="Strader C."/>
            <person name="Tesfaye S."/>
            <person name="Thomson T."/>
            <person name="Thoulutsang Y."/>
            <person name="Thoulutsang D."/>
            <person name="Topham K."/>
            <person name="Topping I."/>
            <person name="Tsamla T."/>
            <person name="Vassiliev H."/>
            <person name="Vo A."/>
            <person name="Wangchuk T."/>
            <person name="Wangdi T."/>
            <person name="Weiand M."/>
            <person name="Wilkinson J."/>
            <person name="Wilson A."/>
            <person name="Yadav S."/>
            <person name="Young G."/>
            <person name="Yu Q."/>
            <person name="Zembek L."/>
            <person name="Zhong D."/>
            <person name="Zimmer A."/>
            <person name="Zwirko Z."/>
            <person name="Jaffe D.B."/>
            <person name="Alvarez P."/>
            <person name="Brockman W."/>
            <person name="Butler J."/>
            <person name="Chin C."/>
            <person name="Gnerre S."/>
            <person name="Grabherr M."/>
            <person name="Kleber M."/>
            <person name="Mauceli E."/>
            <person name="MacCallum I."/>
        </authorList>
    </citation>
    <scope>NUCLEOTIDE SEQUENCE [LARGE SCALE GENOMIC DNA]</scope>
    <source>
        <strain evidence="2">Rob3c / Tucson 14021-0248.25</strain>
    </source>
</reference>
<protein>
    <submittedName>
        <fullName evidence="1">GM23678</fullName>
    </submittedName>
</protein>
<dbReference type="Proteomes" id="UP000001292">
    <property type="component" value="Unassembled WGS sequence"/>
</dbReference>
<evidence type="ECO:0000313" key="1">
    <source>
        <dbReference type="EMBL" id="EDW43121.1"/>
    </source>
</evidence>
<name>B4HM73_DROSE</name>
<proteinExistence type="predicted"/>